<dbReference type="Gene3D" id="3.90.70.10">
    <property type="entry name" value="Cysteine proteinases"/>
    <property type="match status" value="1"/>
</dbReference>
<name>A0ABD2PLC1_9PLAT</name>
<dbReference type="CDD" id="cd02620">
    <property type="entry name" value="Peptidase_C1A_CathepsinB"/>
    <property type="match status" value="1"/>
</dbReference>
<keyword evidence="2" id="KW-0732">Signal</keyword>
<organism evidence="4 5">
    <name type="scientific">Cichlidogyrus casuarinus</name>
    <dbReference type="NCBI Taxonomy" id="1844966"/>
    <lineage>
        <taxon>Eukaryota</taxon>
        <taxon>Metazoa</taxon>
        <taxon>Spiralia</taxon>
        <taxon>Lophotrochozoa</taxon>
        <taxon>Platyhelminthes</taxon>
        <taxon>Monogenea</taxon>
        <taxon>Monopisthocotylea</taxon>
        <taxon>Dactylogyridea</taxon>
        <taxon>Ancyrocephalidae</taxon>
        <taxon>Cichlidogyrus</taxon>
    </lineage>
</organism>
<comment type="caution">
    <text evidence="4">The sequence shown here is derived from an EMBL/GenBank/DDBJ whole genome shotgun (WGS) entry which is preliminary data.</text>
</comment>
<evidence type="ECO:0000256" key="2">
    <source>
        <dbReference type="SAM" id="SignalP"/>
    </source>
</evidence>
<evidence type="ECO:0000256" key="1">
    <source>
        <dbReference type="ARBA" id="ARBA00008455"/>
    </source>
</evidence>
<keyword evidence="5" id="KW-1185">Reference proteome</keyword>
<dbReference type="SMART" id="SM00645">
    <property type="entry name" value="Pept_C1"/>
    <property type="match status" value="1"/>
</dbReference>
<evidence type="ECO:0000313" key="5">
    <source>
        <dbReference type="Proteomes" id="UP001626550"/>
    </source>
</evidence>
<feature type="domain" description="Peptidase C1A papain C-terminal" evidence="3">
    <location>
        <begin position="81"/>
        <end position="322"/>
    </location>
</feature>
<dbReference type="InterPro" id="IPR013128">
    <property type="entry name" value="Peptidase_C1A"/>
</dbReference>
<feature type="chain" id="PRO_5044788036" description="Peptidase C1A papain C-terminal domain-containing protein" evidence="2">
    <location>
        <begin position="18"/>
        <end position="325"/>
    </location>
</feature>
<sequence length="325" mass="36184">MLKIIVVSVIAIASVAAVDDLLLEDIAERVNAQKNTWTATVYPRFANIEDVKRMIDVRPNRYAHRDNMPKKPPTHMKLNDMPKEFDVRDKWGHCSSIGQIRDQGDCAAGWAFAGANTMTDRLCINSGRVDENVSEADLLTCCFECASGLGCEGGDLGLGFGFWENIGIVSGGEYGSNQGCIPYPLPPVGHATIRPRPTPQCQRKCREGYEKKYINDRTRAEEWEVYNSELELMTGLIAEGSIAVNMDVHSDFPTYRGGIYHHITDTVIGSHSARLIGWGEENGIKFWRMANSWGVNWGENGFFRILRGSNECGVESYAISAKPRK</sequence>
<dbReference type="EMBL" id="JBJKFK010005518">
    <property type="protein sequence ID" value="KAL3308280.1"/>
    <property type="molecule type" value="Genomic_DNA"/>
</dbReference>
<dbReference type="PANTHER" id="PTHR12411">
    <property type="entry name" value="CYSTEINE PROTEASE FAMILY C1-RELATED"/>
    <property type="match status" value="1"/>
</dbReference>
<reference evidence="4 5" key="1">
    <citation type="submission" date="2024-11" db="EMBL/GenBank/DDBJ databases">
        <title>Adaptive evolution of stress response genes in parasites aligns with host niche diversity.</title>
        <authorList>
            <person name="Hahn C."/>
            <person name="Resl P."/>
        </authorList>
    </citation>
    <scope>NUCLEOTIDE SEQUENCE [LARGE SCALE GENOMIC DNA]</scope>
    <source>
        <strain evidence="4">EGGRZ-B1_66</strain>
        <tissue evidence="4">Body</tissue>
    </source>
</reference>
<feature type="signal peptide" evidence="2">
    <location>
        <begin position="1"/>
        <end position="17"/>
    </location>
</feature>
<evidence type="ECO:0000313" key="4">
    <source>
        <dbReference type="EMBL" id="KAL3308280.1"/>
    </source>
</evidence>
<dbReference type="SUPFAM" id="SSF54001">
    <property type="entry name" value="Cysteine proteinases"/>
    <property type="match status" value="1"/>
</dbReference>
<dbReference type="AlphaFoldDB" id="A0ABD2PLC1"/>
<gene>
    <name evidence="4" type="ORF">Ciccas_013190</name>
</gene>
<protein>
    <recommendedName>
        <fullName evidence="3">Peptidase C1A papain C-terminal domain-containing protein</fullName>
    </recommendedName>
</protein>
<dbReference type="InterPro" id="IPR038765">
    <property type="entry name" value="Papain-like_cys_pep_sf"/>
</dbReference>
<proteinExistence type="inferred from homology"/>
<dbReference type="Proteomes" id="UP001626550">
    <property type="component" value="Unassembled WGS sequence"/>
</dbReference>
<comment type="similarity">
    <text evidence="1">Belongs to the peptidase C1 family.</text>
</comment>
<accession>A0ABD2PLC1</accession>
<dbReference type="InterPro" id="IPR000668">
    <property type="entry name" value="Peptidase_C1A_C"/>
</dbReference>
<dbReference type="Pfam" id="PF00112">
    <property type="entry name" value="Peptidase_C1"/>
    <property type="match status" value="1"/>
</dbReference>
<evidence type="ECO:0000259" key="3">
    <source>
        <dbReference type="SMART" id="SM00645"/>
    </source>
</evidence>